<evidence type="ECO:0000256" key="3">
    <source>
        <dbReference type="SAM" id="Phobius"/>
    </source>
</evidence>
<evidence type="ECO:0000313" key="4">
    <source>
        <dbReference type="EMBL" id="QDH77798.1"/>
    </source>
</evidence>
<feature type="coiled-coil region" evidence="1">
    <location>
        <begin position="70"/>
        <end position="100"/>
    </location>
</feature>
<keyword evidence="1" id="KW-0175">Coiled coil</keyword>
<dbReference type="InterPro" id="IPR045755">
    <property type="entry name" value="FtsL-like"/>
</dbReference>
<sequence length="133" mass="15253">MEGNTFKKRIKKKGGNETRVSGKPANSRNVFALIEEKLKMSNILGEGIPVKLVPPFLYAAFIALIYIWSNHKAESTIREIEDLQQEVEDLRADVTTLEAEYMFSSKQSEVARKIKVLNIYEIEEPPKKIIRDK</sequence>
<keyword evidence="3" id="KW-0472">Membrane</keyword>
<keyword evidence="3" id="KW-0812">Transmembrane</keyword>
<keyword evidence="3" id="KW-1133">Transmembrane helix</keyword>
<feature type="transmembrane region" description="Helical" evidence="3">
    <location>
        <begin position="48"/>
        <end position="68"/>
    </location>
</feature>
<dbReference type="AlphaFoldDB" id="A0A514CDA3"/>
<organism evidence="4 5">
    <name type="scientific">Echinicola soli</name>
    <dbReference type="NCBI Taxonomy" id="2591634"/>
    <lineage>
        <taxon>Bacteria</taxon>
        <taxon>Pseudomonadati</taxon>
        <taxon>Bacteroidota</taxon>
        <taxon>Cytophagia</taxon>
        <taxon>Cytophagales</taxon>
        <taxon>Cyclobacteriaceae</taxon>
        <taxon>Echinicola</taxon>
    </lineage>
</organism>
<evidence type="ECO:0000313" key="5">
    <source>
        <dbReference type="Proteomes" id="UP000316614"/>
    </source>
</evidence>
<dbReference type="Pfam" id="PF19579">
    <property type="entry name" value="FtsL_2"/>
    <property type="match status" value="1"/>
</dbReference>
<evidence type="ECO:0008006" key="6">
    <source>
        <dbReference type="Google" id="ProtNLM"/>
    </source>
</evidence>
<evidence type="ECO:0000256" key="2">
    <source>
        <dbReference type="SAM" id="MobiDB-lite"/>
    </source>
</evidence>
<evidence type="ECO:0000256" key="1">
    <source>
        <dbReference type="SAM" id="Coils"/>
    </source>
</evidence>
<gene>
    <name evidence="4" type="ORF">FKX85_01545</name>
</gene>
<dbReference type="OrthoDB" id="981249at2"/>
<dbReference type="Proteomes" id="UP000316614">
    <property type="component" value="Chromosome"/>
</dbReference>
<accession>A0A514CDA3</accession>
<protein>
    <recommendedName>
        <fullName evidence="6">Cell division protein FtsL</fullName>
    </recommendedName>
</protein>
<feature type="compositionally biased region" description="Basic residues" evidence="2">
    <location>
        <begin position="1"/>
        <end position="13"/>
    </location>
</feature>
<dbReference type="KEGG" id="echi:FKX85_01545"/>
<name>A0A514CDA3_9BACT</name>
<reference evidence="4 5" key="1">
    <citation type="submission" date="2019-06" db="EMBL/GenBank/DDBJ databases">
        <title>Echinicola alkalisoli sp. nov. isolated from saline soil.</title>
        <authorList>
            <person name="Sun J.-Q."/>
            <person name="Xu L."/>
        </authorList>
    </citation>
    <scope>NUCLEOTIDE SEQUENCE [LARGE SCALE GENOMIC DNA]</scope>
    <source>
        <strain evidence="4 5">LN3S3</strain>
    </source>
</reference>
<dbReference type="EMBL" id="CP041253">
    <property type="protein sequence ID" value="QDH77798.1"/>
    <property type="molecule type" value="Genomic_DNA"/>
</dbReference>
<dbReference type="RefSeq" id="WP_141613062.1">
    <property type="nucleotide sequence ID" value="NZ_CP041253.1"/>
</dbReference>
<feature type="region of interest" description="Disordered" evidence="2">
    <location>
        <begin position="1"/>
        <end position="23"/>
    </location>
</feature>
<keyword evidence="5" id="KW-1185">Reference proteome</keyword>
<proteinExistence type="predicted"/>